<accession>A0A9P4YXN2</accession>
<evidence type="ECO:0000313" key="2">
    <source>
        <dbReference type="Proteomes" id="UP000749293"/>
    </source>
</evidence>
<dbReference type="Proteomes" id="UP000749293">
    <property type="component" value="Unassembled WGS sequence"/>
</dbReference>
<dbReference type="AlphaFoldDB" id="A0A9P4YXN2"/>
<reference evidence="1" key="1">
    <citation type="submission" date="2020-03" db="EMBL/GenBank/DDBJ databases">
        <title>Site-based positive gene gene selection in Geosmithia morbida across the United States reveals a broad range of putative effectors and factors for local host and environmental adapation.</title>
        <authorList>
            <person name="Onufrak A."/>
            <person name="Murdoch R.W."/>
            <person name="Gazis R."/>
            <person name="Huff M."/>
            <person name="Staton M."/>
            <person name="Klingeman W."/>
            <person name="Hadziabdic D."/>
        </authorList>
    </citation>
    <scope>NUCLEOTIDE SEQUENCE</scope>
    <source>
        <strain evidence="1">1262</strain>
    </source>
</reference>
<gene>
    <name evidence="1" type="ORF">GMORB2_7216</name>
</gene>
<protein>
    <submittedName>
        <fullName evidence="1">Uncharacterized protein</fullName>
    </submittedName>
</protein>
<dbReference type="RefSeq" id="XP_035321561.1">
    <property type="nucleotide sequence ID" value="XM_035469181.1"/>
</dbReference>
<evidence type="ECO:0000313" key="1">
    <source>
        <dbReference type="EMBL" id="KAF4122909.1"/>
    </source>
</evidence>
<sequence>MAFDAFPAGEASSPDPYRPTPIDIVVVREMLSRGCRLPPDIVDAVFDHAEYWAYSSNYIDYQEEHGSALRINGSRPTENKFLVSLPHFVLYLYVFHLLMARKQLRSFPVGFTGLGSEKSLTEELVYDMNELTPRPLGKEHDTTFFRKLPKYPTPRLVHPVRKVVFTIKSHDQGWSSSSSPKGGYEGSHTWFEAGLERFDAEQQCDAHCTKDLRYNSSKSVASALPLCALRPIQPPFEPMITKGKYASKDEGGDIVDNPSYKYQHPLEPRQDWEIQRNKLATKTWQENEVTWSWDDNVDPESEDAKALEELGRGKGTGSGGLVRSLKLGDVVTIWGKARFPGWSNVVEKVKVDIYWAV</sequence>
<comment type="caution">
    <text evidence="1">The sequence shown here is derived from an EMBL/GenBank/DDBJ whole genome shotgun (WGS) entry which is preliminary data.</text>
</comment>
<proteinExistence type="predicted"/>
<name>A0A9P4YXN2_9HYPO</name>
<dbReference type="OrthoDB" id="66095at2759"/>
<keyword evidence="2" id="KW-1185">Reference proteome</keyword>
<organism evidence="1 2">
    <name type="scientific">Geosmithia morbida</name>
    <dbReference type="NCBI Taxonomy" id="1094350"/>
    <lineage>
        <taxon>Eukaryota</taxon>
        <taxon>Fungi</taxon>
        <taxon>Dikarya</taxon>
        <taxon>Ascomycota</taxon>
        <taxon>Pezizomycotina</taxon>
        <taxon>Sordariomycetes</taxon>
        <taxon>Hypocreomycetidae</taxon>
        <taxon>Hypocreales</taxon>
        <taxon>Bionectriaceae</taxon>
        <taxon>Geosmithia</taxon>
    </lineage>
</organism>
<dbReference type="GeneID" id="55973439"/>
<dbReference type="EMBL" id="JAANYQ010000008">
    <property type="protein sequence ID" value="KAF4122909.1"/>
    <property type="molecule type" value="Genomic_DNA"/>
</dbReference>